<dbReference type="GO" id="GO:0016020">
    <property type="term" value="C:membrane"/>
    <property type="evidence" value="ECO:0007669"/>
    <property type="project" value="UniProtKB-SubCell"/>
</dbReference>
<protein>
    <recommendedName>
        <fullName evidence="3">NADH-ubiquinone oxidoreductase chain 4L</fullName>
    </recommendedName>
    <alternativeName>
        <fullName evidence="9">NADH dehydrogenase subunit 4L</fullName>
    </alternativeName>
</protein>
<evidence type="ECO:0000256" key="8">
    <source>
        <dbReference type="ARBA" id="ARBA00023136"/>
    </source>
</evidence>
<sequence>MSNLNLVLFLTPFLMIIFSLFICVSNRKHLMSILISLEFMSLGLFFFIFLLSLVSGSELYLSLLFLVAAVCEGSLGISVMVNMVRSHGNDYVSSLNLLSC</sequence>
<evidence type="ECO:0000256" key="3">
    <source>
        <dbReference type="ARBA" id="ARBA00016612"/>
    </source>
</evidence>
<evidence type="ECO:0000256" key="1">
    <source>
        <dbReference type="ARBA" id="ARBA00004141"/>
    </source>
</evidence>
<comment type="similarity">
    <text evidence="2">Belongs to the complex I subunit 4L family.</text>
</comment>
<evidence type="ECO:0000256" key="9">
    <source>
        <dbReference type="ARBA" id="ARBA00031586"/>
    </source>
</evidence>
<feature type="transmembrane region" description="Helical" evidence="11">
    <location>
        <begin position="6"/>
        <end position="24"/>
    </location>
</feature>
<dbReference type="Pfam" id="PF00420">
    <property type="entry name" value="Oxidored_q2"/>
    <property type="match status" value="1"/>
</dbReference>
<keyword evidence="8 11" id="KW-0472">Membrane</keyword>
<proteinExistence type="inferred from homology"/>
<reference evidence="12" key="1">
    <citation type="journal article" date="2018" name="Mitochondrial DNA Part B Resour">
        <title>First report on the complete mitochondrial genome of the deep-water scalpellid barnacle Arcoscalpellum epeeum (Cirripedia, Thoracica, Scalpellidae).</title>
        <authorList>
            <person name="Kim S.-J."/>
            <person name="Kang H.M."/>
            <person name="Corbari L."/>
            <person name="Chan B.K.K."/>
        </authorList>
    </citation>
    <scope>NUCLEOTIDE SEQUENCE</scope>
</reference>
<evidence type="ECO:0000256" key="5">
    <source>
        <dbReference type="ARBA" id="ARBA00022967"/>
    </source>
</evidence>
<comment type="catalytic activity">
    <reaction evidence="10">
        <text>a ubiquinone + NADH + 5 H(+)(in) = a ubiquinol + NAD(+) + 4 H(+)(out)</text>
        <dbReference type="Rhea" id="RHEA:29091"/>
        <dbReference type="Rhea" id="RHEA-COMP:9565"/>
        <dbReference type="Rhea" id="RHEA-COMP:9566"/>
        <dbReference type="ChEBI" id="CHEBI:15378"/>
        <dbReference type="ChEBI" id="CHEBI:16389"/>
        <dbReference type="ChEBI" id="CHEBI:17976"/>
        <dbReference type="ChEBI" id="CHEBI:57540"/>
        <dbReference type="ChEBI" id="CHEBI:57945"/>
        <dbReference type="EC" id="7.1.1.2"/>
    </reaction>
</comment>
<dbReference type="Gene3D" id="1.10.287.3510">
    <property type="match status" value="1"/>
</dbReference>
<name>A0A3Q9EHC1_9CRUS</name>
<evidence type="ECO:0000256" key="4">
    <source>
        <dbReference type="ARBA" id="ARBA00022692"/>
    </source>
</evidence>
<evidence type="ECO:0000313" key="12">
    <source>
        <dbReference type="EMBL" id="AZQ21941.1"/>
    </source>
</evidence>
<keyword evidence="7" id="KW-0520">NAD</keyword>
<dbReference type="InterPro" id="IPR039428">
    <property type="entry name" value="NUOK/Mnh_C1-like"/>
</dbReference>
<evidence type="ECO:0000256" key="7">
    <source>
        <dbReference type="ARBA" id="ARBA00023027"/>
    </source>
</evidence>
<keyword evidence="4 11" id="KW-0812">Transmembrane</keyword>
<comment type="subcellular location">
    <subcellularLocation>
        <location evidence="1">Membrane</location>
        <topology evidence="1">Multi-pass membrane protein</topology>
    </subcellularLocation>
</comment>
<evidence type="ECO:0000256" key="11">
    <source>
        <dbReference type="SAM" id="Phobius"/>
    </source>
</evidence>
<feature type="transmembrane region" description="Helical" evidence="11">
    <location>
        <begin position="31"/>
        <end position="53"/>
    </location>
</feature>
<feature type="transmembrane region" description="Helical" evidence="11">
    <location>
        <begin position="59"/>
        <end position="81"/>
    </location>
</feature>
<evidence type="ECO:0000256" key="10">
    <source>
        <dbReference type="ARBA" id="ARBA00049551"/>
    </source>
</evidence>
<evidence type="ECO:0000256" key="2">
    <source>
        <dbReference type="ARBA" id="ARBA00010519"/>
    </source>
</evidence>
<accession>A0A3Q9EHC1</accession>
<dbReference type="AlphaFoldDB" id="A0A3Q9EHC1"/>
<gene>
    <name evidence="12" type="primary">ND4L</name>
</gene>
<evidence type="ECO:0000256" key="6">
    <source>
        <dbReference type="ARBA" id="ARBA00022989"/>
    </source>
</evidence>
<organism evidence="12">
    <name type="scientific">Arcoscalpellum epeeum</name>
    <dbReference type="NCBI Taxonomy" id="2498141"/>
    <lineage>
        <taxon>Eukaryota</taxon>
        <taxon>Metazoa</taxon>
        <taxon>Ecdysozoa</taxon>
        <taxon>Arthropoda</taxon>
        <taxon>Crustacea</taxon>
        <taxon>Multicrustacea</taxon>
        <taxon>Cirripedia</taxon>
        <taxon>Thoracica</taxon>
        <taxon>Thoracicalcarea</taxon>
        <taxon>Scalpellomorpha</taxon>
        <taxon>Scalpelloidea</taxon>
        <taxon>Scalpellidae</taxon>
        <taxon>Arcoscalpellum</taxon>
    </lineage>
</organism>
<dbReference type="GO" id="GO:0008137">
    <property type="term" value="F:NADH dehydrogenase (ubiquinone) activity"/>
    <property type="evidence" value="ECO:0007669"/>
    <property type="project" value="UniProtKB-EC"/>
</dbReference>
<dbReference type="EMBL" id="MH791047">
    <property type="protein sequence ID" value="AZQ21941.1"/>
    <property type="molecule type" value="Genomic_DNA"/>
</dbReference>
<geneLocation type="mitochondrion" evidence="12"/>
<keyword evidence="12" id="KW-0496">Mitochondrion</keyword>
<keyword evidence="6 11" id="KW-1133">Transmembrane helix</keyword>
<keyword evidence="5" id="KW-1278">Translocase</keyword>